<reference evidence="3" key="1">
    <citation type="journal article" date="2017" name="Mycologia">
        <title>Fusarium algeriense, sp. nov., a novel toxigenic crown rot pathogen of durum wheat from Algeria is nested in the Fusarium burgessii species complex.</title>
        <authorList>
            <person name="Laraba I."/>
            <person name="Keddad A."/>
            <person name="Boureghda H."/>
            <person name="Abdallah N."/>
            <person name="Vaughan M.M."/>
            <person name="Proctor R.H."/>
            <person name="Busman M."/>
            <person name="O'Donnell K."/>
        </authorList>
    </citation>
    <scope>NUCLEOTIDE SEQUENCE</scope>
    <source>
        <strain evidence="3">NRRL 25174</strain>
    </source>
</reference>
<keyword evidence="2" id="KW-0812">Transmembrane</keyword>
<sequence length="176" mass="20198">MRQPSQKSVNATQSGTSRRLPSWYCHLVALTIKKDRDLYPTDFDGDLPDLGEGSTITDGAAFEHAGCECNSDCSDRDCESEWDSTEDRLSKRSYDVSDADYYYELEFAREERKREVRDNREHDRKVRAERRNLKSSKEDEVQKATNMCKNLFDEAIPCLSLISLLAIIQVILGRSC</sequence>
<dbReference type="AlphaFoldDB" id="A0A9P5AJD0"/>
<evidence type="ECO:0000256" key="2">
    <source>
        <dbReference type="SAM" id="Phobius"/>
    </source>
</evidence>
<keyword evidence="2" id="KW-0472">Membrane</keyword>
<accession>A0A9P5AJD0</accession>
<keyword evidence="2" id="KW-1133">Transmembrane helix</keyword>
<dbReference type="OrthoDB" id="4508730at2759"/>
<evidence type="ECO:0000313" key="4">
    <source>
        <dbReference type="Proteomes" id="UP000730481"/>
    </source>
</evidence>
<dbReference type="EMBL" id="PVQB02000312">
    <property type="protein sequence ID" value="KAF4338932.1"/>
    <property type="molecule type" value="Genomic_DNA"/>
</dbReference>
<evidence type="ECO:0000313" key="3">
    <source>
        <dbReference type="EMBL" id="KAF4338932.1"/>
    </source>
</evidence>
<feature type="transmembrane region" description="Helical" evidence="2">
    <location>
        <begin position="151"/>
        <end position="172"/>
    </location>
</feature>
<keyword evidence="4" id="KW-1185">Reference proteome</keyword>
<dbReference type="Proteomes" id="UP000730481">
    <property type="component" value="Unassembled WGS sequence"/>
</dbReference>
<protein>
    <submittedName>
        <fullName evidence="3">Uncharacterized protein</fullName>
    </submittedName>
</protein>
<feature type="coiled-coil region" evidence="1">
    <location>
        <begin position="105"/>
        <end position="154"/>
    </location>
</feature>
<reference evidence="3" key="2">
    <citation type="submission" date="2020-02" db="EMBL/GenBank/DDBJ databases">
        <title>Identification and distribution of gene clusters putatively required for synthesis of sphingolipid metabolism inhibitors in phylogenetically diverse species of the filamentous fungus Fusarium.</title>
        <authorList>
            <person name="Kim H.-S."/>
            <person name="Busman M."/>
            <person name="Brown D.W."/>
            <person name="Divon H."/>
            <person name="Uhlig S."/>
            <person name="Proctor R.H."/>
        </authorList>
    </citation>
    <scope>NUCLEOTIDE SEQUENCE</scope>
    <source>
        <strain evidence="3">NRRL 25174</strain>
    </source>
</reference>
<comment type="caution">
    <text evidence="3">The sequence shown here is derived from an EMBL/GenBank/DDBJ whole genome shotgun (WGS) entry which is preliminary data.</text>
</comment>
<evidence type="ECO:0000256" key="1">
    <source>
        <dbReference type="SAM" id="Coils"/>
    </source>
</evidence>
<keyword evidence="1" id="KW-0175">Coiled coil</keyword>
<proteinExistence type="predicted"/>
<gene>
    <name evidence="3" type="ORF">FBEOM_7108</name>
</gene>
<name>A0A9P5AJD0_9HYPO</name>
<organism evidence="3 4">
    <name type="scientific">Fusarium beomiforme</name>
    <dbReference type="NCBI Taxonomy" id="44412"/>
    <lineage>
        <taxon>Eukaryota</taxon>
        <taxon>Fungi</taxon>
        <taxon>Dikarya</taxon>
        <taxon>Ascomycota</taxon>
        <taxon>Pezizomycotina</taxon>
        <taxon>Sordariomycetes</taxon>
        <taxon>Hypocreomycetidae</taxon>
        <taxon>Hypocreales</taxon>
        <taxon>Nectriaceae</taxon>
        <taxon>Fusarium</taxon>
        <taxon>Fusarium burgessii species complex</taxon>
    </lineage>
</organism>